<dbReference type="Proteomes" id="UP000245626">
    <property type="component" value="Unassembled WGS sequence"/>
</dbReference>
<gene>
    <name evidence="1" type="ORF">IE53DRAFT_297863</name>
</gene>
<evidence type="ECO:0000313" key="2">
    <source>
        <dbReference type="Proteomes" id="UP000245626"/>
    </source>
</evidence>
<proteinExistence type="predicted"/>
<reference evidence="1 2" key="1">
    <citation type="journal article" date="2018" name="Mol. Biol. Evol.">
        <title>Broad Genomic Sampling Reveals a Smut Pathogenic Ancestry of the Fungal Clade Ustilaginomycotina.</title>
        <authorList>
            <person name="Kijpornyongpan T."/>
            <person name="Mondo S.J."/>
            <person name="Barry K."/>
            <person name="Sandor L."/>
            <person name="Lee J."/>
            <person name="Lipzen A."/>
            <person name="Pangilinan J."/>
            <person name="LaButti K."/>
            <person name="Hainaut M."/>
            <person name="Henrissat B."/>
            <person name="Grigoriev I.V."/>
            <person name="Spatafora J.W."/>
            <person name="Aime M.C."/>
        </authorList>
    </citation>
    <scope>NUCLEOTIDE SEQUENCE [LARGE SCALE GENOMIC DNA]</scope>
    <source>
        <strain evidence="1 2">SA 807</strain>
    </source>
</reference>
<accession>A0ACD0P8E1</accession>
<name>A0ACD0P8E1_9BASI</name>
<protein>
    <submittedName>
        <fullName evidence="1">Uncharacterized protein</fullName>
    </submittedName>
</protein>
<feature type="non-terminal residue" evidence="1">
    <location>
        <position position="277"/>
    </location>
</feature>
<keyword evidence="2" id="KW-1185">Reference proteome</keyword>
<sequence length="277" mass="30526">EPTVHTFFHTPTSSWTYVVIGSQTSDTILIDPVLDFDPDSNEISTESADDLLLFLRQRGLRVTTLLETHAHADHLSSCRYLQSKLEGSPPICIGEGILEVRKNFAERYDLKEEGEGGGGGFDRLLKEGDEVPLGDQTSISVLHLPGHTPDHLGYLVGNNLFSGDVVFLPDVGSARADFPGGSASQLYTSLSRVLSLPEETRLYVGHDYPPPTASRTRRVSCFSTVGESRRDNIHLGGGGGFEQFVEWRKRRDSQLGPPRLLHQSLQVNLRAGRIPYS</sequence>
<feature type="non-terminal residue" evidence="1">
    <location>
        <position position="1"/>
    </location>
</feature>
<organism evidence="1 2">
    <name type="scientific">Violaceomyces palustris</name>
    <dbReference type="NCBI Taxonomy" id="1673888"/>
    <lineage>
        <taxon>Eukaryota</taxon>
        <taxon>Fungi</taxon>
        <taxon>Dikarya</taxon>
        <taxon>Basidiomycota</taxon>
        <taxon>Ustilaginomycotina</taxon>
        <taxon>Ustilaginomycetes</taxon>
        <taxon>Violaceomycetales</taxon>
        <taxon>Violaceomycetaceae</taxon>
        <taxon>Violaceomyces</taxon>
    </lineage>
</organism>
<evidence type="ECO:0000313" key="1">
    <source>
        <dbReference type="EMBL" id="PWN54388.1"/>
    </source>
</evidence>
<dbReference type="EMBL" id="KZ819686">
    <property type="protein sequence ID" value="PWN54388.1"/>
    <property type="molecule type" value="Genomic_DNA"/>
</dbReference>